<organism evidence="3 4">
    <name type="scientific">Rosistilla ulvae</name>
    <dbReference type="NCBI Taxonomy" id="1930277"/>
    <lineage>
        <taxon>Bacteria</taxon>
        <taxon>Pseudomonadati</taxon>
        <taxon>Planctomycetota</taxon>
        <taxon>Planctomycetia</taxon>
        <taxon>Pirellulales</taxon>
        <taxon>Pirellulaceae</taxon>
        <taxon>Rosistilla</taxon>
    </lineage>
</organism>
<dbReference type="EMBL" id="CP036261">
    <property type="protein sequence ID" value="QDS88012.1"/>
    <property type="molecule type" value="Genomic_DNA"/>
</dbReference>
<dbReference type="InterPro" id="IPR011990">
    <property type="entry name" value="TPR-like_helical_dom_sf"/>
</dbReference>
<dbReference type="GO" id="GO:0006352">
    <property type="term" value="P:DNA-templated transcription initiation"/>
    <property type="evidence" value="ECO:0007669"/>
    <property type="project" value="InterPro"/>
</dbReference>
<evidence type="ECO:0000313" key="4">
    <source>
        <dbReference type="Proteomes" id="UP000319557"/>
    </source>
</evidence>
<evidence type="ECO:0000313" key="3">
    <source>
        <dbReference type="EMBL" id="QDS88012.1"/>
    </source>
</evidence>
<dbReference type="InterPro" id="IPR013324">
    <property type="entry name" value="RNA_pol_sigma_r3/r4-like"/>
</dbReference>
<dbReference type="InterPro" id="IPR007627">
    <property type="entry name" value="RNA_pol_sigma70_r2"/>
</dbReference>
<dbReference type="AlphaFoldDB" id="A0A517LZG3"/>
<name>A0A517LZG3_9BACT</name>
<dbReference type="GO" id="GO:0003700">
    <property type="term" value="F:DNA-binding transcription factor activity"/>
    <property type="evidence" value="ECO:0007669"/>
    <property type="project" value="InterPro"/>
</dbReference>
<feature type="domain" description="DUF6596" evidence="2">
    <location>
        <begin position="183"/>
        <end position="282"/>
    </location>
</feature>
<dbReference type="Pfam" id="PF04542">
    <property type="entry name" value="Sigma70_r2"/>
    <property type="match status" value="1"/>
</dbReference>
<dbReference type="InterPro" id="IPR013325">
    <property type="entry name" value="RNA_pol_sigma_r2"/>
</dbReference>
<dbReference type="RefSeq" id="WP_145344852.1">
    <property type="nucleotide sequence ID" value="NZ_CP036261.1"/>
</dbReference>
<dbReference type="OrthoDB" id="9780299at2"/>
<gene>
    <name evidence="3" type="ORF">EC9_21980</name>
</gene>
<dbReference type="Pfam" id="PF20239">
    <property type="entry name" value="DUF6596"/>
    <property type="match status" value="1"/>
</dbReference>
<sequence length="414" mass="46071">MAPDRSVDIESVFRDSSRQVFATLVRLLGDFDLAEDVMQEAFAAALDRWPRDGIPEQPVAWLVSTGRFKAIDRLRRDVRLKAKSESLARRIEEIATANATKQQQAVEDDRLRLIFTCCHPAIDTNIQVPLTLREVCGLTTEEIASAFLTSTQTMAQRLVRGKANIRDAKIPIAMPQQEDLAERLDGVLAVIYLIFNEGYSASSGDSLTRVELTQEAIRLCRLLLELAPDAEVMGLLALMLLHESRREARTNEAGEIILLEDQDRTLWDQQLIGEGSELIERSLATRRFGAYTLQAAISAVHAEASLPEQTDWGQIVALYDLLKRIASSPVVELNRAVAIAMRDGPAAGLEIIDAILSRGELTGYALAHAARGELLRRLDRIDEAREAIEAAMELTNQRSERRFLASKLEMLSAE</sequence>
<dbReference type="PANTHER" id="PTHR47756:SF2">
    <property type="entry name" value="BLL6612 PROTEIN"/>
    <property type="match status" value="1"/>
</dbReference>
<accession>A0A517LZG3</accession>
<dbReference type="KEGG" id="ruv:EC9_21980"/>
<dbReference type="SUPFAM" id="SSF88946">
    <property type="entry name" value="Sigma2 domain of RNA polymerase sigma factors"/>
    <property type="match status" value="1"/>
</dbReference>
<keyword evidence="4" id="KW-1185">Reference proteome</keyword>
<reference evidence="3 4" key="1">
    <citation type="submission" date="2019-02" db="EMBL/GenBank/DDBJ databases">
        <title>Deep-cultivation of Planctomycetes and their phenomic and genomic characterization uncovers novel biology.</title>
        <authorList>
            <person name="Wiegand S."/>
            <person name="Jogler M."/>
            <person name="Boedeker C."/>
            <person name="Pinto D."/>
            <person name="Vollmers J."/>
            <person name="Rivas-Marin E."/>
            <person name="Kohn T."/>
            <person name="Peeters S.H."/>
            <person name="Heuer A."/>
            <person name="Rast P."/>
            <person name="Oberbeckmann S."/>
            <person name="Bunk B."/>
            <person name="Jeske O."/>
            <person name="Meyerdierks A."/>
            <person name="Storesund J.E."/>
            <person name="Kallscheuer N."/>
            <person name="Luecker S."/>
            <person name="Lage O.M."/>
            <person name="Pohl T."/>
            <person name="Merkel B.J."/>
            <person name="Hornburger P."/>
            <person name="Mueller R.-W."/>
            <person name="Bruemmer F."/>
            <person name="Labrenz M."/>
            <person name="Spormann A.M."/>
            <person name="Op den Camp H."/>
            <person name="Overmann J."/>
            <person name="Amann R."/>
            <person name="Jetten M.S.M."/>
            <person name="Mascher T."/>
            <person name="Medema M.H."/>
            <person name="Devos D.P."/>
            <person name="Kaster A.-K."/>
            <person name="Ovreas L."/>
            <person name="Rohde M."/>
            <person name="Galperin M.Y."/>
            <person name="Jogler C."/>
        </authorList>
    </citation>
    <scope>NUCLEOTIDE SEQUENCE [LARGE SCALE GENOMIC DNA]</scope>
    <source>
        <strain evidence="3 4">EC9</strain>
    </source>
</reference>
<dbReference type="Gene3D" id="1.10.1740.10">
    <property type="match status" value="1"/>
</dbReference>
<dbReference type="SUPFAM" id="SSF48452">
    <property type="entry name" value="TPR-like"/>
    <property type="match status" value="1"/>
</dbReference>
<feature type="domain" description="RNA polymerase sigma-70 region 2" evidence="1">
    <location>
        <begin position="13"/>
        <end position="77"/>
    </location>
</feature>
<evidence type="ECO:0000259" key="1">
    <source>
        <dbReference type="Pfam" id="PF04542"/>
    </source>
</evidence>
<dbReference type="SUPFAM" id="SSF88659">
    <property type="entry name" value="Sigma3 and sigma4 domains of RNA polymerase sigma factors"/>
    <property type="match status" value="1"/>
</dbReference>
<proteinExistence type="predicted"/>
<protein>
    <submittedName>
        <fullName evidence="3">RNA polymerase sigma factor</fullName>
    </submittedName>
</protein>
<dbReference type="InterPro" id="IPR046531">
    <property type="entry name" value="DUF6596"/>
</dbReference>
<evidence type="ECO:0000259" key="2">
    <source>
        <dbReference type="Pfam" id="PF20239"/>
    </source>
</evidence>
<dbReference type="Proteomes" id="UP000319557">
    <property type="component" value="Chromosome"/>
</dbReference>
<dbReference type="PANTHER" id="PTHR47756">
    <property type="entry name" value="BLL6612 PROTEIN-RELATED"/>
    <property type="match status" value="1"/>
</dbReference>